<protein>
    <recommendedName>
        <fullName evidence="4">RES domain-containing protein</fullName>
    </recommendedName>
</protein>
<evidence type="ECO:0000256" key="1">
    <source>
        <dbReference type="SAM" id="MobiDB-lite"/>
    </source>
</evidence>
<proteinExistence type="predicted"/>
<accession>K8XM46</accession>
<name>K8XM46_RHOOP</name>
<sequence>MRTYNGAPAHTDTIAAGTELWRIHRTDSPFPPNSFNSTAIAPLEDALTINTRTTRIPRQGRFDPVHDNRVCPGGSLLGGYLYVGLSVGAVVAEGILRGTDIPKTGMLSHTALAEVSLTRTALAEVSLTRTALAEVSLTRMFAGEDITVAVLDTQAGLAAINQDGSLTGCTWRDYRDSRITCTNILIDTPTASGVRYRCRHGQDERAVMLVERGTPPEIRIEATGDLADRDGHGTGSSTPSATTSGSS</sequence>
<comment type="caution">
    <text evidence="2">The sequence shown here is derived from an EMBL/GenBank/DDBJ whole genome shotgun (WGS) entry which is preliminary data.</text>
</comment>
<reference evidence="2 3" key="1">
    <citation type="journal article" date="2013" name="Genome Announc.">
        <title>Draft Genome Sequence of Rhodococcus opacus Strain M213 Shows a Diverse Catabolic Potential.</title>
        <authorList>
            <person name="Pathak A."/>
            <person name="Green S.J."/>
            <person name="Ogram A."/>
            <person name="Chauhan A."/>
        </authorList>
    </citation>
    <scope>NUCLEOTIDE SEQUENCE [LARGE SCALE GENOMIC DNA]</scope>
    <source>
        <strain evidence="2 3">M213</strain>
    </source>
</reference>
<feature type="region of interest" description="Disordered" evidence="1">
    <location>
        <begin position="217"/>
        <end position="247"/>
    </location>
</feature>
<dbReference type="AlphaFoldDB" id="K8XM46"/>
<feature type="compositionally biased region" description="Basic and acidic residues" evidence="1">
    <location>
        <begin position="218"/>
        <end position="232"/>
    </location>
</feature>
<evidence type="ECO:0000313" key="2">
    <source>
        <dbReference type="EMBL" id="EKT81906.1"/>
    </source>
</evidence>
<gene>
    <name evidence="2" type="ORF">WSS_A14819</name>
</gene>
<evidence type="ECO:0008006" key="4">
    <source>
        <dbReference type="Google" id="ProtNLM"/>
    </source>
</evidence>
<organism evidence="2 3">
    <name type="scientific">Rhodococcus opacus M213</name>
    <dbReference type="NCBI Taxonomy" id="1129896"/>
    <lineage>
        <taxon>Bacteria</taxon>
        <taxon>Bacillati</taxon>
        <taxon>Actinomycetota</taxon>
        <taxon>Actinomycetes</taxon>
        <taxon>Mycobacteriales</taxon>
        <taxon>Nocardiaceae</taxon>
        <taxon>Rhodococcus</taxon>
    </lineage>
</organism>
<dbReference type="EMBL" id="AJYC02000046">
    <property type="protein sequence ID" value="EKT81906.1"/>
    <property type="molecule type" value="Genomic_DNA"/>
</dbReference>
<dbReference type="Proteomes" id="UP000005951">
    <property type="component" value="Unassembled WGS sequence"/>
</dbReference>
<dbReference type="RefSeq" id="WP_005256903.1">
    <property type="nucleotide sequence ID" value="NZ_AJYC02000046.1"/>
</dbReference>
<feature type="compositionally biased region" description="Low complexity" evidence="1">
    <location>
        <begin position="235"/>
        <end position="247"/>
    </location>
</feature>
<evidence type="ECO:0000313" key="3">
    <source>
        <dbReference type="Proteomes" id="UP000005951"/>
    </source>
</evidence>